<keyword evidence="2" id="KW-0472">Membrane</keyword>
<dbReference type="RefSeq" id="XP_041228597.1">
    <property type="nucleotide sequence ID" value="XM_041366580.1"/>
</dbReference>
<evidence type="ECO:0000256" key="1">
    <source>
        <dbReference type="SAM" id="MobiDB-lite"/>
    </source>
</evidence>
<protein>
    <submittedName>
        <fullName evidence="3">Uncharacterized protein</fullName>
    </submittedName>
</protein>
<dbReference type="GeneID" id="64660878"/>
<keyword evidence="2" id="KW-0812">Transmembrane</keyword>
<feature type="transmembrane region" description="Helical" evidence="2">
    <location>
        <begin position="298"/>
        <end position="320"/>
    </location>
</feature>
<evidence type="ECO:0000256" key="2">
    <source>
        <dbReference type="SAM" id="Phobius"/>
    </source>
</evidence>
<organism evidence="3 4">
    <name type="scientific">Suillus fuscotomentosus</name>
    <dbReference type="NCBI Taxonomy" id="1912939"/>
    <lineage>
        <taxon>Eukaryota</taxon>
        <taxon>Fungi</taxon>
        <taxon>Dikarya</taxon>
        <taxon>Basidiomycota</taxon>
        <taxon>Agaricomycotina</taxon>
        <taxon>Agaricomycetes</taxon>
        <taxon>Agaricomycetidae</taxon>
        <taxon>Boletales</taxon>
        <taxon>Suillineae</taxon>
        <taxon>Suillaceae</taxon>
        <taxon>Suillus</taxon>
    </lineage>
</organism>
<feature type="region of interest" description="Disordered" evidence="1">
    <location>
        <begin position="438"/>
        <end position="479"/>
    </location>
</feature>
<feature type="region of interest" description="Disordered" evidence="1">
    <location>
        <begin position="179"/>
        <end position="237"/>
    </location>
</feature>
<feature type="region of interest" description="Disordered" evidence="1">
    <location>
        <begin position="22"/>
        <end position="54"/>
    </location>
</feature>
<evidence type="ECO:0000313" key="3">
    <source>
        <dbReference type="EMBL" id="KAG1903022.1"/>
    </source>
</evidence>
<comment type="caution">
    <text evidence="3">The sequence shown here is derived from an EMBL/GenBank/DDBJ whole genome shotgun (WGS) entry which is preliminary data.</text>
</comment>
<keyword evidence="2" id="KW-1133">Transmembrane helix</keyword>
<gene>
    <name evidence="3" type="ORF">F5891DRAFT_1185674</name>
</gene>
<dbReference type="AlphaFoldDB" id="A0AAD4EBD8"/>
<dbReference type="Proteomes" id="UP001195769">
    <property type="component" value="Unassembled WGS sequence"/>
</dbReference>
<dbReference type="EMBL" id="JABBWK010000014">
    <property type="protein sequence ID" value="KAG1903022.1"/>
    <property type="molecule type" value="Genomic_DNA"/>
</dbReference>
<feature type="compositionally biased region" description="Basic and acidic residues" evidence="1">
    <location>
        <begin position="457"/>
        <end position="467"/>
    </location>
</feature>
<name>A0AAD4EBD8_9AGAM</name>
<reference evidence="3" key="1">
    <citation type="journal article" date="2020" name="New Phytol.">
        <title>Comparative genomics reveals dynamic genome evolution in host specialist ectomycorrhizal fungi.</title>
        <authorList>
            <person name="Lofgren L.A."/>
            <person name="Nguyen N.H."/>
            <person name="Vilgalys R."/>
            <person name="Ruytinx J."/>
            <person name="Liao H.L."/>
            <person name="Branco S."/>
            <person name="Kuo A."/>
            <person name="LaButti K."/>
            <person name="Lipzen A."/>
            <person name="Andreopoulos W."/>
            <person name="Pangilinan J."/>
            <person name="Riley R."/>
            <person name="Hundley H."/>
            <person name="Na H."/>
            <person name="Barry K."/>
            <person name="Grigoriev I.V."/>
            <person name="Stajich J.E."/>
            <person name="Kennedy P.G."/>
        </authorList>
    </citation>
    <scope>NUCLEOTIDE SEQUENCE</scope>
    <source>
        <strain evidence="3">FC203</strain>
    </source>
</reference>
<accession>A0AAD4EBD8</accession>
<evidence type="ECO:0000313" key="4">
    <source>
        <dbReference type="Proteomes" id="UP001195769"/>
    </source>
</evidence>
<proteinExistence type="predicted"/>
<feature type="compositionally biased region" description="Low complexity" evidence="1">
    <location>
        <begin position="192"/>
        <end position="237"/>
    </location>
</feature>
<sequence length="479" mass="51257">MTPLHTRFNVLVRNHLVYHSRSLNGDEPHHPSLKTISEDGPVSLDRPRDTNVDGRGLQLLDEPEANCIGCTLSDSDHLSNEQASPITAASFIERRMSEPSEAGNLAVGAPRLSAEAHISQRQADTSYTQSCIMFDSFCEPDVPEYSTTGVLSPLNTISSTHPQSIPAITTSTSSAYSTHLSSKPYGTSVDNTSSGSAISHTPSGSSSIYSPSQSTNRYAGSPSLSSPSGDPSSGGNTAVGTTYTTVASTYQTIGATITLLQPFSSTVTSTRIEMVSSSLPQTSSVPHTTSNTQLSPTIGAIIGGTVGAVVLLSLLTFILLRRRRIKQLSITPFPLLSTAGPTQVESRAWLKFQSASGAIRPNSGGSSFIQYSDPVNRSSSCASDHISSHLADEKIFASSVARRYRSHGLEKLYPYQSHVPTSDHHDPESWVEHIVTDGYSQRPSEEPPAYPRSVDSLSRKVDLDDPHVLTGSLELPSDR</sequence>
<keyword evidence="4" id="KW-1185">Reference proteome</keyword>